<gene>
    <name evidence="2" type="ORF">X777_07153</name>
</gene>
<keyword evidence="1" id="KW-0812">Transmembrane</keyword>
<organism evidence="2 3">
    <name type="scientific">Ooceraea biroi</name>
    <name type="common">Clonal raider ant</name>
    <name type="synonym">Cerapachys biroi</name>
    <dbReference type="NCBI Taxonomy" id="2015173"/>
    <lineage>
        <taxon>Eukaryota</taxon>
        <taxon>Metazoa</taxon>
        <taxon>Ecdysozoa</taxon>
        <taxon>Arthropoda</taxon>
        <taxon>Hexapoda</taxon>
        <taxon>Insecta</taxon>
        <taxon>Pterygota</taxon>
        <taxon>Neoptera</taxon>
        <taxon>Endopterygota</taxon>
        <taxon>Hymenoptera</taxon>
        <taxon>Apocrita</taxon>
        <taxon>Aculeata</taxon>
        <taxon>Formicoidea</taxon>
        <taxon>Formicidae</taxon>
        <taxon>Dorylinae</taxon>
        <taxon>Ooceraea</taxon>
    </lineage>
</organism>
<accession>A0A026WBE2</accession>
<keyword evidence="1" id="KW-1133">Transmembrane helix</keyword>
<name>A0A026WBE2_OOCBI</name>
<keyword evidence="3" id="KW-1185">Reference proteome</keyword>
<reference evidence="2 3" key="1">
    <citation type="journal article" date="2014" name="Curr. Biol.">
        <title>The genome of the clonal raider ant Cerapachys biroi.</title>
        <authorList>
            <person name="Oxley P.R."/>
            <person name="Ji L."/>
            <person name="Fetter-Pruneda I."/>
            <person name="McKenzie S.K."/>
            <person name="Li C."/>
            <person name="Hu H."/>
            <person name="Zhang G."/>
            <person name="Kronauer D.J."/>
        </authorList>
    </citation>
    <scope>NUCLEOTIDE SEQUENCE [LARGE SCALE GENOMIC DNA]</scope>
</reference>
<proteinExistence type="predicted"/>
<dbReference type="Proteomes" id="UP000053097">
    <property type="component" value="Unassembled WGS sequence"/>
</dbReference>
<evidence type="ECO:0000313" key="2">
    <source>
        <dbReference type="EMBL" id="EZA52976.1"/>
    </source>
</evidence>
<sequence length="56" mass="6605">MFKRLDDGHECSETNLAIRIIMHVLLAQFLAFFGPVNRDKKWITYDNPVRKKRSAL</sequence>
<feature type="transmembrane region" description="Helical" evidence="1">
    <location>
        <begin position="16"/>
        <end position="36"/>
    </location>
</feature>
<keyword evidence="1" id="KW-0472">Membrane</keyword>
<evidence type="ECO:0000313" key="3">
    <source>
        <dbReference type="Proteomes" id="UP000053097"/>
    </source>
</evidence>
<protein>
    <submittedName>
        <fullName evidence="2">Uncharacterized protein</fullName>
    </submittedName>
</protein>
<evidence type="ECO:0000256" key="1">
    <source>
        <dbReference type="SAM" id="Phobius"/>
    </source>
</evidence>
<dbReference type="EMBL" id="KK107295">
    <property type="protein sequence ID" value="EZA52976.1"/>
    <property type="molecule type" value="Genomic_DNA"/>
</dbReference>
<dbReference type="AlphaFoldDB" id="A0A026WBE2"/>